<evidence type="ECO:0000313" key="2">
    <source>
        <dbReference type="Proteomes" id="UP000466345"/>
    </source>
</evidence>
<gene>
    <name evidence="1" type="ORF">SRB5_61330</name>
</gene>
<dbReference type="AlphaFoldDB" id="A0A7K0CR94"/>
<organism evidence="1 2">
    <name type="scientific">Streptomyces smaragdinus</name>
    <dbReference type="NCBI Taxonomy" id="2585196"/>
    <lineage>
        <taxon>Bacteria</taxon>
        <taxon>Bacillati</taxon>
        <taxon>Actinomycetota</taxon>
        <taxon>Actinomycetes</taxon>
        <taxon>Kitasatosporales</taxon>
        <taxon>Streptomycetaceae</taxon>
        <taxon>Streptomyces</taxon>
    </lineage>
</organism>
<keyword evidence="2" id="KW-1185">Reference proteome</keyword>
<comment type="caution">
    <text evidence="1">The sequence shown here is derived from an EMBL/GenBank/DDBJ whole genome shotgun (WGS) entry which is preliminary data.</text>
</comment>
<proteinExistence type="predicted"/>
<evidence type="ECO:0000313" key="1">
    <source>
        <dbReference type="EMBL" id="MQY15941.1"/>
    </source>
</evidence>
<dbReference type="OrthoDB" id="3420364at2"/>
<dbReference type="EMBL" id="WEGJ01000041">
    <property type="protein sequence ID" value="MQY15941.1"/>
    <property type="molecule type" value="Genomic_DNA"/>
</dbReference>
<protein>
    <recommendedName>
        <fullName evidence="3">DUF1990 domain-containing protein</fullName>
    </recommendedName>
</protein>
<dbReference type="RefSeq" id="WP_153456731.1">
    <property type="nucleotide sequence ID" value="NZ_WEGJ01000041.1"/>
</dbReference>
<accession>A0A7K0CR94</accession>
<reference evidence="1 2" key="1">
    <citation type="submission" date="2019-10" db="EMBL/GenBank/DDBJ databases">
        <title>Streptomyces smaragdinus sp. nov. and Streptomyces fabii sp. nov., isolated from the gut of fungus growing-termite Macrotermes natalensis.</title>
        <authorList>
            <person name="Schwitalla J."/>
            <person name="Benndorf R."/>
            <person name="Martin K."/>
            <person name="De Beer W."/>
            <person name="Kaster A.-K."/>
            <person name="Vollmers J."/>
            <person name="Poulsen M."/>
            <person name="Beemelmanns C."/>
        </authorList>
    </citation>
    <scope>NUCLEOTIDE SEQUENCE [LARGE SCALE GENOMIC DNA]</scope>
    <source>
        <strain evidence="1 2">RB5</strain>
    </source>
</reference>
<sequence length="245" mass="27045">MNRFRVSVLGLPRDRFEQAVRIGVRVLEEGLPDAGREKPGPGVEYLSPDELTLVRVTAWDPDVEHAARLEFDDGLDFVAEGSASLSSVGRPRVLRVSGGVMFTGLRWFRGWGRVDFALELDLERWWAAAGPLRKAADRRRGAPLTGRVTHRVGAVAFRVTPAADGTERWRITLELAPRGRGVFRVPVAVAARVFRRRIRGGIETGLAEMAGEWDEEMAELARMTPEELYGELAADLAESLAGDEG</sequence>
<name>A0A7K0CR94_9ACTN</name>
<evidence type="ECO:0008006" key="3">
    <source>
        <dbReference type="Google" id="ProtNLM"/>
    </source>
</evidence>
<dbReference type="Proteomes" id="UP000466345">
    <property type="component" value="Unassembled WGS sequence"/>
</dbReference>